<dbReference type="KEGG" id="ache:ACHE_11201A"/>
<dbReference type="Proteomes" id="UP000637239">
    <property type="component" value="Chromosome 1"/>
</dbReference>
<dbReference type="EMBL" id="AP024416">
    <property type="protein sequence ID" value="BCR83799.1"/>
    <property type="molecule type" value="Genomic_DNA"/>
</dbReference>
<keyword evidence="2" id="KW-1185">Reference proteome</keyword>
<name>A0A7R7VHE8_ASPCH</name>
<evidence type="ECO:0000313" key="1">
    <source>
        <dbReference type="EMBL" id="BCR83799.1"/>
    </source>
</evidence>
<dbReference type="AlphaFoldDB" id="A0A7R7VHE8"/>
<proteinExistence type="predicted"/>
<gene>
    <name evidence="1" type="ORF">ACHE_11201A</name>
</gene>
<organism evidence="1 2">
    <name type="scientific">Aspergillus chevalieri</name>
    <name type="common">Eurotium chevalieri</name>
    <dbReference type="NCBI Taxonomy" id="182096"/>
    <lineage>
        <taxon>Eukaryota</taxon>
        <taxon>Fungi</taxon>
        <taxon>Dikarya</taxon>
        <taxon>Ascomycota</taxon>
        <taxon>Pezizomycotina</taxon>
        <taxon>Eurotiomycetes</taxon>
        <taxon>Eurotiomycetidae</taxon>
        <taxon>Eurotiales</taxon>
        <taxon>Aspergillaceae</taxon>
        <taxon>Aspergillus</taxon>
        <taxon>Aspergillus subgen. Aspergillus</taxon>
    </lineage>
</organism>
<dbReference type="RefSeq" id="XP_043132321.1">
    <property type="nucleotide sequence ID" value="XM_043275745.1"/>
</dbReference>
<reference evidence="1" key="2">
    <citation type="submission" date="2021-02" db="EMBL/GenBank/DDBJ databases">
        <title>Aspergillus chevalieri M1 genome sequence.</title>
        <authorList>
            <person name="Kadooka C."/>
            <person name="Mori K."/>
            <person name="Futagami T."/>
        </authorList>
    </citation>
    <scope>NUCLEOTIDE SEQUENCE</scope>
    <source>
        <strain evidence="1">M1</strain>
    </source>
</reference>
<protein>
    <submittedName>
        <fullName evidence="1">Uncharacterized protein</fullName>
    </submittedName>
</protein>
<reference evidence="1" key="1">
    <citation type="submission" date="2021-01" db="EMBL/GenBank/DDBJ databases">
        <authorList>
            <consortium name="Aspergillus chevalieri M1 genome sequencing consortium"/>
            <person name="Kazuki M."/>
            <person name="Futagami T."/>
        </authorList>
    </citation>
    <scope>NUCLEOTIDE SEQUENCE</scope>
    <source>
        <strain evidence="1">M1</strain>
    </source>
</reference>
<accession>A0A7R7VHE8</accession>
<evidence type="ECO:0000313" key="2">
    <source>
        <dbReference type="Proteomes" id="UP000637239"/>
    </source>
</evidence>
<dbReference type="GeneID" id="66978158"/>
<sequence>MAFLASLKIVKVELPSRHTSPSYEYEEKENVDEGCDLDEKMGEVNEAEVEADRILVSIA</sequence>